<dbReference type="PANTHER" id="PTHR13774">
    <property type="entry name" value="PHENAZINE BIOSYNTHESIS PROTEIN"/>
    <property type="match status" value="1"/>
</dbReference>
<evidence type="ECO:0000313" key="3">
    <source>
        <dbReference type="EMBL" id="MFB9231249.1"/>
    </source>
</evidence>
<evidence type="ECO:0000256" key="2">
    <source>
        <dbReference type="SAM" id="MobiDB-lite"/>
    </source>
</evidence>
<protein>
    <submittedName>
        <fullName evidence="3">PhzF family phenazine biosynthesis protein</fullName>
    </submittedName>
</protein>
<organism evidence="3 4">
    <name type="scientific">Pseudohalocynthiibacter aestuariivivens</name>
    <dbReference type="NCBI Taxonomy" id="1591409"/>
    <lineage>
        <taxon>Bacteria</taxon>
        <taxon>Pseudomonadati</taxon>
        <taxon>Pseudomonadota</taxon>
        <taxon>Alphaproteobacteria</taxon>
        <taxon>Rhodobacterales</taxon>
        <taxon>Paracoccaceae</taxon>
        <taxon>Pseudohalocynthiibacter</taxon>
    </lineage>
</organism>
<dbReference type="PANTHER" id="PTHR13774:SF32">
    <property type="entry name" value="ANTISENSE-ENHANCING SEQUENCE 1"/>
    <property type="match status" value="1"/>
</dbReference>
<dbReference type="EMBL" id="JBHMEA010000016">
    <property type="protein sequence ID" value="MFB9231249.1"/>
    <property type="molecule type" value="Genomic_DNA"/>
</dbReference>
<dbReference type="RefSeq" id="WP_246531700.1">
    <property type="nucleotide sequence ID" value="NZ_JAGFNU010000005.1"/>
</dbReference>
<comment type="caution">
    <text evidence="3">The sequence shown here is derived from an EMBL/GenBank/DDBJ whole genome shotgun (WGS) entry which is preliminary data.</text>
</comment>
<dbReference type="SUPFAM" id="SSF54506">
    <property type="entry name" value="Diaminopimelate epimerase-like"/>
    <property type="match status" value="1"/>
</dbReference>
<dbReference type="Proteomes" id="UP001589683">
    <property type="component" value="Unassembled WGS sequence"/>
</dbReference>
<sequence>MPNILDFVFVDVFSDRLFGGNQLAVFPFAGGLPDQVMAAIACELKVNETVFITGKTRNGFTARIFSPHGELPFAGHPVVGAAFVLAEQCLSNSGRGAFELDVPAGSVAIEMTNRNRALHIMLQSPILPVKVDLDLELAQLGVMLGLVRDDLVNNGWLAEAYSAGVPFLCIPLASRAAVTKVRLKKDKWSKLLADSAAPHIYIFAIEEDGSVFARMFAPGVGIDEDPATGAAAVALGGYLASHDMTQTEQCNYTIHQGAEMGRPSVIALEVCVANSVLSSVRIGGHCTYLGRGTLSPNIVSTSAAEPSRRGLSPADATES</sequence>
<dbReference type="Gene3D" id="3.10.310.10">
    <property type="entry name" value="Diaminopimelate Epimerase, Chain A, domain 1"/>
    <property type="match status" value="2"/>
</dbReference>
<evidence type="ECO:0000256" key="1">
    <source>
        <dbReference type="ARBA" id="ARBA00008270"/>
    </source>
</evidence>
<evidence type="ECO:0000313" key="4">
    <source>
        <dbReference type="Proteomes" id="UP001589683"/>
    </source>
</evidence>
<proteinExistence type="inferred from homology"/>
<gene>
    <name evidence="3" type="ORF">ACFFUT_05555</name>
</gene>
<dbReference type="Pfam" id="PF02567">
    <property type="entry name" value="PhzC-PhzF"/>
    <property type="match status" value="1"/>
</dbReference>
<dbReference type="NCBIfam" id="TIGR00654">
    <property type="entry name" value="PhzF_family"/>
    <property type="match status" value="1"/>
</dbReference>
<feature type="region of interest" description="Disordered" evidence="2">
    <location>
        <begin position="299"/>
        <end position="319"/>
    </location>
</feature>
<comment type="similarity">
    <text evidence="1">Belongs to the PhzF family.</text>
</comment>
<dbReference type="PIRSF" id="PIRSF016184">
    <property type="entry name" value="PhzC_PhzF"/>
    <property type="match status" value="1"/>
</dbReference>
<name>A0ABV5JD22_9RHOB</name>
<dbReference type="InterPro" id="IPR003719">
    <property type="entry name" value="Phenazine_PhzF-like"/>
</dbReference>
<reference evidence="3 4" key="1">
    <citation type="submission" date="2024-09" db="EMBL/GenBank/DDBJ databases">
        <authorList>
            <person name="Sun Q."/>
            <person name="Mori K."/>
        </authorList>
    </citation>
    <scope>NUCLEOTIDE SEQUENCE [LARGE SCALE GENOMIC DNA]</scope>
    <source>
        <strain evidence="3 4">CECT 8726</strain>
    </source>
</reference>
<keyword evidence="4" id="KW-1185">Reference proteome</keyword>
<accession>A0ABV5JD22</accession>